<evidence type="ECO:0000313" key="2">
    <source>
        <dbReference type="EMBL" id="KAK3510151.1"/>
    </source>
</evidence>
<dbReference type="EMBL" id="JAUCMX010000026">
    <property type="protein sequence ID" value="KAK3510151.1"/>
    <property type="molecule type" value="Genomic_DNA"/>
</dbReference>
<proteinExistence type="predicted"/>
<reference evidence="2" key="1">
    <citation type="submission" date="2023-06" db="EMBL/GenBank/DDBJ databases">
        <title>Male Hemibagrus guttatus genome.</title>
        <authorList>
            <person name="Bian C."/>
        </authorList>
    </citation>
    <scope>NUCLEOTIDE SEQUENCE</scope>
    <source>
        <strain evidence="2">Male_cb2023</strain>
        <tissue evidence="2">Muscle</tissue>
    </source>
</reference>
<keyword evidence="3" id="KW-1185">Reference proteome</keyword>
<dbReference type="Proteomes" id="UP001274896">
    <property type="component" value="Unassembled WGS sequence"/>
</dbReference>
<dbReference type="InterPro" id="IPR038717">
    <property type="entry name" value="Tc1-like_DDE_dom"/>
</dbReference>
<feature type="domain" description="Tc1-like transposase DDE" evidence="1">
    <location>
        <begin position="65"/>
        <end position="123"/>
    </location>
</feature>
<comment type="caution">
    <text evidence="2">The sequence shown here is derived from an EMBL/GenBank/DDBJ whole genome shotgun (WGS) entry which is preliminary data.</text>
</comment>
<dbReference type="GO" id="GO:0003676">
    <property type="term" value="F:nucleic acid binding"/>
    <property type="evidence" value="ECO:0007669"/>
    <property type="project" value="InterPro"/>
</dbReference>
<dbReference type="AlphaFoldDB" id="A0AAE0ULG0"/>
<accession>A0AAE0ULG0</accession>
<evidence type="ECO:0000313" key="3">
    <source>
        <dbReference type="Proteomes" id="UP001274896"/>
    </source>
</evidence>
<gene>
    <name evidence="2" type="ORF">QTP70_026736</name>
</gene>
<sequence length="137" mass="15663">MGKRKRVDKGQTVMARRLDLQNCSSCVVFPVCSARTTYLSIVTDHLHPFMETVFPDGCGLFQQNNTPCHKAKMGQEWFDEHNEFEVLTWPPNSPDLNPTEHLWDVLDKQLPSMEAPPHNLEDLKDLLLTYHSTPSGI</sequence>
<dbReference type="InterPro" id="IPR036397">
    <property type="entry name" value="RNaseH_sf"/>
</dbReference>
<name>A0AAE0ULG0_9TELE</name>
<protein>
    <recommendedName>
        <fullName evidence="1">Tc1-like transposase DDE domain-containing protein</fullName>
    </recommendedName>
</protein>
<evidence type="ECO:0000259" key="1">
    <source>
        <dbReference type="Pfam" id="PF13358"/>
    </source>
</evidence>
<dbReference type="Pfam" id="PF13358">
    <property type="entry name" value="DDE_3"/>
    <property type="match status" value="1"/>
</dbReference>
<organism evidence="2 3">
    <name type="scientific">Hemibagrus guttatus</name>
    <dbReference type="NCBI Taxonomy" id="175788"/>
    <lineage>
        <taxon>Eukaryota</taxon>
        <taxon>Metazoa</taxon>
        <taxon>Chordata</taxon>
        <taxon>Craniata</taxon>
        <taxon>Vertebrata</taxon>
        <taxon>Euteleostomi</taxon>
        <taxon>Actinopterygii</taxon>
        <taxon>Neopterygii</taxon>
        <taxon>Teleostei</taxon>
        <taxon>Ostariophysi</taxon>
        <taxon>Siluriformes</taxon>
        <taxon>Bagridae</taxon>
        <taxon>Hemibagrus</taxon>
    </lineage>
</organism>
<dbReference type="Gene3D" id="3.30.420.10">
    <property type="entry name" value="Ribonuclease H-like superfamily/Ribonuclease H"/>
    <property type="match status" value="1"/>
</dbReference>